<gene>
    <name evidence="1" type="ORF">GCM10009850_111390</name>
</gene>
<sequence length="70" mass="7511">MFGAGRDLTLVAGARSCKNSTLNLMGASTRKRGLYMAFNKMSWYASTGRPSGRATTATAWRSASRVGSIF</sequence>
<dbReference type="Proteomes" id="UP001499843">
    <property type="component" value="Unassembled WGS sequence"/>
</dbReference>
<organism evidence="1 2">
    <name type="scientific">Nonomuraea monospora</name>
    <dbReference type="NCBI Taxonomy" id="568818"/>
    <lineage>
        <taxon>Bacteria</taxon>
        <taxon>Bacillati</taxon>
        <taxon>Actinomycetota</taxon>
        <taxon>Actinomycetes</taxon>
        <taxon>Streptosporangiales</taxon>
        <taxon>Streptosporangiaceae</taxon>
        <taxon>Nonomuraea</taxon>
    </lineage>
</organism>
<dbReference type="EMBL" id="BAAAQX010000053">
    <property type="protein sequence ID" value="GAA2215671.1"/>
    <property type="molecule type" value="Genomic_DNA"/>
</dbReference>
<accession>A0ABN3D1J5</accession>
<reference evidence="1 2" key="1">
    <citation type="journal article" date="2019" name="Int. J. Syst. Evol. Microbiol.">
        <title>The Global Catalogue of Microorganisms (GCM) 10K type strain sequencing project: providing services to taxonomists for standard genome sequencing and annotation.</title>
        <authorList>
            <consortium name="The Broad Institute Genomics Platform"/>
            <consortium name="The Broad Institute Genome Sequencing Center for Infectious Disease"/>
            <person name="Wu L."/>
            <person name="Ma J."/>
        </authorList>
    </citation>
    <scope>NUCLEOTIDE SEQUENCE [LARGE SCALE GENOMIC DNA]</scope>
    <source>
        <strain evidence="1 2">JCM 16114</strain>
    </source>
</reference>
<name>A0ABN3D1J5_9ACTN</name>
<protein>
    <submittedName>
        <fullName evidence="1">Uncharacterized protein</fullName>
    </submittedName>
</protein>
<proteinExistence type="predicted"/>
<evidence type="ECO:0000313" key="2">
    <source>
        <dbReference type="Proteomes" id="UP001499843"/>
    </source>
</evidence>
<dbReference type="RefSeq" id="WP_344494586.1">
    <property type="nucleotide sequence ID" value="NZ_BAAAQX010000053.1"/>
</dbReference>
<comment type="caution">
    <text evidence="1">The sequence shown here is derived from an EMBL/GenBank/DDBJ whole genome shotgun (WGS) entry which is preliminary data.</text>
</comment>
<evidence type="ECO:0000313" key="1">
    <source>
        <dbReference type="EMBL" id="GAA2215671.1"/>
    </source>
</evidence>
<keyword evidence="2" id="KW-1185">Reference proteome</keyword>